<organism evidence="1 2">
    <name type="scientific">Candidatus Bacteroides pullicola</name>
    <dbReference type="NCBI Taxonomy" id="2838475"/>
    <lineage>
        <taxon>Bacteria</taxon>
        <taxon>Pseudomonadati</taxon>
        <taxon>Bacteroidota</taxon>
        <taxon>Bacteroidia</taxon>
        <taxon>Bacteroidales</taxon>
        <taxon>Bacteroidaceae</taxon>
        <taxon>Bacteroides</taxon>
    </lineage>
</organism>
<evidence type="ECO:0000313" key="1">
    <source>
        <dbReference type="EMBL" id="HIY89057.1"/>
    </source>
</evidence>
<dbReference type="Gene3D" id="1.10.10.10">
    <property type="entry name" value="Winged helix-like DNA-binding domain superfamily/Winged helix DNA-binding domain"/>
    <property type="match status" value="1"/>
</dbReference>
<reference evidence="1" key="1">
    <citation type="journal article" date="2021" name="PeerJ">
        <title>Extensive microbial diversity within the chicken gut microbiome revealed by metagenomics and culture.</title>
        <authorList>
            <person name="Gilroy R."/>
            <person name="Ravi A."/>
            <person name="Getino M."/>
            <person name="Pursley I."/>
            <person name="Horton D.L."/>
            <person name="Alikhan N.F."/>
            <person name="Baker D."/>
            <person name="Gharbi K."/>
            <person name="Hall N."/>
            <person name="Watson M."/>
            <person name="Adriaenssens E.M."/>
            <person name="Foster-Nyarko E."/>
            <person name="Jarju S."/>
            <person name="Secka A."/>
            <person name="Antonio M."/>
            <person name="Oren A."/>
            <person name="Chaudhuri R.R."/>
            <person name="La Ragione R."/>
            <person name="Hildebrand F."/>
            <person name="Pallen M.J."/>
        </authorList>
    </citation>
    <scope>NUCLEOTIDE SEQUENCE</scope>
    <source>
        <strain evidence="1">Gambia2-208</strain>
    </source>
</reference>
<reference evidence="1" key="2">
    <citation type="submission" date="2021-04" db="EMBL/GenBank/DDBJ databases">
        <authorList>
            <person name="Gilroy R."/>
        </authorList>
    </citation>
    <scope>NUCLEOTIDE SEQUENCE</scope>
    <source>
        <strain evidence="1">Gambia2-208</strain>
    </source>
</reference>
<dbReference type="AlphaFoldDB" id="A0A9D1ZMW9"/>
<evidence type="ECO:0000313" key="2">
    <source>
        <dbReference type="Proteomes" id="UP000886851"/>
    </source>
</evidence>
<dbReference type="InterPro" id="IPR036388">
    <property type="entry name" value="WH-like_DNA-bd_sf"/>
</dbReference>
<dbReference type="EMBL" id="DXCV01000065">
    <property type="protein sequence ID" value="HIY89057.1"/>
    <property type="molecule type" value="Genomic_DNA"/>
</dbReference>
<comment type="caution">
    <text evidence="1">The sequence shown here is derived from an EMBL/GenBank/DDBJ whole genome shotgun (WGS) entry which is preliminary data.</text>
</comment>
<name>A0A9D1ZMW9_9BACE</name>
<sequence length="72" mass="8377">MQFNIQAIKTNSRKVYDILLRYTRCTFGELENLCNMASTDLCMAILQLLREKRIEQVSGNQGIYYRLAVQNA</sequence>
<dbReference type="Proteomes" id="UP000886851">
    <property type="component" value="Unassembled WGS sequence"/>
</dbReference>
<proteinExistence type="predicted"/>
<accession>A0A9D1ZMW9</accession>
<gene>
    <name evidence="1" type="ORF">H9824_10195</name>
</gene>
<protein>
    <submittedName>
        <fullName evidence="1">Winged helix-turn-helix domain-containing protein</fullName>
    </submittedName>
</protein>